<proteinExistence type="predicted"/>
<evidence type="ECO:0000313" key="2">
    <source>
        <dbReference type="RefSeq" id="XP_014512016.1"/>
    </source>
</evidence>
<accession>A0A1S3V0Z3</accession>
<dbReference type="AlphaFoldDB" id="A0A1S3V0Z3"/>
<organism evidence="1 2">
    <name type="scientific">Vigna radiata var. radiata</name>
    <name type="common">Mung bean</name>
    <name type="synonym">Phaseolus aureus</name>
    <dbReference type="NCBI Taxonomy" id="3916"/>
    <lineage>
        <taxon>Eukaryota</taxon>
        <taxon>Viridiplantae</taxon>
        <taxon>Streptophyta</taxon>
        <taxon>Embryophyta</taxon>
        <taxon>Tracheophyta</taxon>
        <taxon>Spermatophyta</taxon>
        <taxon>Magnoliopsida</taxon>
        <taxon>eudicotyledons</taxon>
        <taxon>Gunneridae</taxon>
        <taxon>Pentapetalae</taxon>
        <taxon>rosids</taxon>
        <taxon>fabids</taxon>
        <taxon>Fabales</taxon>
        <taxon>Fabaceae</taxon>
        <taxon>Papilionoideae</taxon>
        <taxon>50 kb inversion clade</taxon>
        <taxon>NPAAA clade</taxon>
        <taxon>indigoferoid/millettioid clade</taxon>
        <taxon>Phaseoleae</taxon>
        <taxon>Vigna</taxon>
    </lineage>
</organism>
<dbReference type="OrthoDB" id="1165547at2759"/>
<dbReference type="Pfam" id="PF05056">
    <property type="entry name" value="DUF674"/>
    <property type="match status" value="1"/>
</dbReference>
<protein>
    <submittedName>
        <fullName evidence="2">Uncharacterized protein LOC106770737</fullName>
    </submittedName>
</protein>
<dbReference type="RefSeq" id="XP_014512016.1">
    <property type="nucleotide sequence ID" value="XM_014656530.1"/>
</dbReference>
<sequence>MASSSSKLTLKLLIDSKREKVLFAKASKAIVDFFFNLLCLPIGTVIRILNKNQMVGSLANLYESVENLDETYMQPDQNKDLLLKPSASMSSKISGLLPSVNDSSSNNFVNVFYRCQSHYSRVTCDNNTRCPDCNRPMNSQMIFIGEKVANEISAEKNGFVKGVVTYMVMDDLAIQPMSSISSITLLNKFNVKEVGTLQETVVELDMNQGVNLLKASLESKTVLTNVFLNNHMHCSRAI</sequence>
<dbReference type="Proteomes" id="UP000087766">
    <property type="component" value="Chromosome 8"/>
</dbReference>
<dbReference type="PANTHER" id="PTHR33103:SF19">
    <property type="entry name" value="OS09G0544700 PROTEIN"/>
    <property type="match status" value="1"/>
</dbReference>
<keyword evidence="1" id="KW-1185">Reference proteome</keyword>
<name>A0A1S3V0Z3_VIGRR</name>
<evidence type="ECO:0000313" key="1">
    <source>
        <dbReference type="Proteomes" id="UP000087766"/>
    </source>
</evidence>
<reference evidence="2" key="2">
    <citation type="submission" date="2025-08" db="UniProtKB">
        <authorList>
            <consortium name="RefSeq"/>
        </authorList>
    </citation>
    <scope>IDENTIFICATION</scope>
    <source>
        <tissue evidence="2">Leaf</tissue>
    </source>
</reference>
<reference evidence="1" key="1">
    <citation type="journal article" date="2014" name="Nat. Commun.">
        <title>Genome sequence of mungbean and insights into evolution within Vigna species.</title>
        <authorList>
            <person name="Kang Y.J."/>
            <person name="Kim S.K."/>
            <person name="Kim M.Y."/>
            <person name="Lestari P."/>
            <person name="Kim K.H."/>
            <person name="Ha B.K."/>
            <person name="Jun T.H."/>
            <person name="Hwang W.J."/>
            <person name="Lee T."/>
            <person name="Lee J."/>
            <person name="Shim S."/>
            <person name="Yoon M.Y."/>
            <person name="Jang Y.E."/>
            <person name="Han K.S."/>
            <person name="Taeprayoon P."/>
            <person name="Yoon N."/>
            <person name="Somta P."/>
            <person name="Tanya P."/>
            <person name="Kim K.S."/>
            <person name="Gwag J.G."/>
            <person name="Moon J.K."/>
            <person name="Lee Y.H."/>
            <person name="Park B.S."/>
            <person name="Bombarely A."/>
            <person name="Doyle J.J."/>
            <person name="Jackson S.A."/>
            <person name="Schafleitner R."/>
            <person name="Srinives P."/>
            <person name="Varshney R.K."/>
            <person name="Lee S.H."/>
        </authorList>
    </citation>
    <scope>NUCLEOTIDE SEQUENCE [LARGE SCALE GENOMIC DNA]</scope>
    <source>
        <strain evidence="1">cv. VC1973A</strain>
    </source>
</reference>
<gene>
    <name evidence="2" type="primary">LOC106770737</name>
</gene>
<dbReference type="GeneID" id="106770737"/>
<dbReference type="PANTHER" id="PTHR33103">
    <property type="entry name" value="OS01G0153900 PROTEIN"/>
    <property type="match status" value="1"/>
</dbReference>
<dbReference type="InterPro" id="IPR007750">
    <property type="entry name" value="DUF674"/>
</dbReference>
<dbReference type="KEGG" id="vra:106770737"/>